<comment type="caution">
    <text evidence="1">Lacks conserved residue(s) required for the propagation of feature annotation.</text>
</comment>
<accession>I1YH52</accession>
<dbReference type="InterPro" id="IPR033664">
    <property type="entry name" value="Cmo5U_methylTrfase"/>
</dbReference>
<evidence type="ECO:0000313" key="4">
    <source>
        <dbReference type="Proteomes" id="UP000009145"/>
    </source>
</evidence>
<dbReference type="Pfam" id="PF08241">
    <property type="entry name" value="Methyltransf_11"/>
    <property type="match status" value="1"/>
</dbReference>
<feature type="domain" description="Methyltransferase type 11" evidence="2">
    <location>
        <begin position="47"/>
        <end position="140"/>
    </location>
</feature>
<dbReference type="Gene3D" id="3.40.50.150">
    <property type="entry name" value="Vaccinia Virus protein VP39"/>
    <property type="match status" value="1"/>
</dbReference>
<evidence type="ECO:0000256" key="1">
    <source>
        <dbReference type="HAMAP-Rule" id="MF_02057"/>
    </source>
</evidence>
<dbReference type="CDD" id="cd02440">
    <property type="entry name" value="AdoMet_MTases"/>
    <property type="match status" value="1"/>
</dbReference>
<feature type="binding site" evidence="1">
    <location>
        <position position="70"/>
    </location>
    <ligand>
        <name>S-adenosyl-L-methionine</name>
        <dbReference type="ChEBI" id="CHEBI:59789"/>
    </ligand>
</feature>
<keyword evidence="1 3" id="KW-0489">Methyltransferase</keyword>
<dbReference type="GO" id="GO:0032259">
    <property type="term" value="P:methylation"/>
    <property type="evidence" value="ECO:0007669"/>
    <property type="project" value="UniProtKB-KW"/>
</dbReference>
<keyword evidence="1" id="KW-0949">S-adenosyl-L-methionine</keyword>
<keyword evidence="1" id="KW-0819">tRNA processing</keyword>
<feature type="binding site" evidence="1">
    <location>
        <position position="113"/>
    </location>
    <ligand>
        <name>S-adenosyl-L-methionine</name>
        <dbReference type="ChEBI" id="CHEBI:59789"/>
    </ligand>
</feature>
<dbReference type="OrthoDB" id="4697647at2"/>
<proteinExistence type="inferred from homology"/>
<dbReference type="GO" id="GO:0006400">
    <property type="term" value="P:tRNA modification"/>
    <property type="evidence" value="ECO:0007669"/>
    <property type="project" value="UniProtKB-UniRule"/>
</dbReference>
<dbReference type="PATRIC" id="fig|754477.3.peg.1070"/>
<feature type="binding site" evidence="1">
    <location>
        <begin position="97"/>
        <end position="98"/>
    </location>
    <ligand>
        <name>S-adenosyl-L-methionine</name>
        <dbReference type="ChEBI" id="CHEBI:59789"/>
    </ligand>
</feature>
<dbReference type="Proteomes" id="UP000009145">
    <property type="component" value="Chromosome"/>
</dbReference>
<dbReference type="KEGG" id="mec:Q7C_1090"/>
<feature type="binding site" evidence="1">
    <location>
        <position position="26"/>
    </location>
    <ligand>
        <name>S-adenosyl-L-methionine</name>
        <dbReference type="ChEBI" id="CHEBI:59789"/>
    </ligand>
</feature>
<comment type="function">
    <text evidence="1">Catalyzes the methylation of 5-carboxymethoxyuridine (cmo5U) to form 5-methoxycarbonylmethoxyuridine (mcmo5U) at position 34 in tRNAs.</text>
</comment>
<keyword evidence="1 3" id="KW-0808">Transferase</keyword>
<organism evidence="3 4">
    <name type="scientific">Methylophaga frappieri (strain ATCC BAA-2434 / DSM 25690 / JAM7)</name>
    <dbReference type="NCBI Taxonomy" id="754477"/>
    <lineage>
        <taxon>Bacteria</taxon>
        <taxon>Pseudomonadati</taxon>
        <taxon>Pseudomonadota</taxon>
        <taxon>Gammaproteobacteria</taxon>
        <taxon>Thiotrichales</taxon>
        <taxon>Piscirickettsiaceae</taxon>
        <taxon>Methylophaga</taxon>
    </lineage>
</organism>
<dbReference type="AlphaFoldDB" id="I1YH52"/>
<dbReference type="InterPro" id="IPR029063">
    <property type="entry name" value="SAM-dependent_MTases_sf"/>
</dbReference>
<sequence length="255" mass="29075">MQDRNFDDLAARFRDRIYDTEKGRWRLTLLKEDLAELAKNDPLQIWDAGCGLAQISLWLAKQGHHLTLCDISATLLDEAKSRFHQANCDGQFHQQPAQSLANALPEFDMVINHAVLEWLADPVAGLEVIAKKVRPEGYLSLMFYNRNAMVYQNVLRGGWRLQSIIDDRYIGKGNRLSPPHPLYPHEVQAKLQAQGFEIIKHTGIRVFSDYLSAESKANSQPAELQQLEAQYCRMPAYRDLGRYVHFLAKKTASPA</sequence>
<dbReference type="STRING" id="754477.Q7C_1090"/>
<dbReference type="HOGENOM" id="CLU_061533_0_1_6"/>
<reference evidence="3 4" key="1">
    <citation type="journal article" date="2012" name="J. Bacteriol.">
        <title>Complete genome sequences of Methylophaga sp. strain JAM1 and Methylophaga sp. strain JAM7.</title>
        <authorList>
            <person name="Villeneuve C."/>
            <person name="Martineau C."/>
            <person name="Mauffrey F."/>
            <person name="Villemur R."/>
        </authorList>
    </citation>
    <scope>NUCLEOTIDE SEQUENCE [LARGE SCALE GENOMIC DNA]</scope>
    <source>
        <strain evidence="3 4">JAM7</strain>
    </source>
</reference>
<dbReference type="SUPFAM" id="SSF53335">
    <property type="entry name" value="S-adenosyl-L-methionine-dependent methyltransferases"/>
    <property type="match status" value="1"/>
</dbReference>
<name>I1YH52_METFJ</name>
<dbReference type="EC" id="2.1.1.-" evidence="1"/>
<evidence type="ECO:0000259" key="2">
    <source>
        <dbReference type="Pfam" id="PF08241"/>
    </source>
</evidence>
<dbReference type="GO" id="GO:0008757">
    <property type="term" value="F:S-adenosylmethionine-dependent methyltransferase activity"/>
    <property type="evidence" value="ECO:0007669"/>
    <property type="project" value="InterPro"/>
</dbReference>
<comment type="catalytic activity">
    <reaction evidence="1">
        <text>5-carboxymethoxyuridine(34) in tRNA + S-adenosyl-L-methionine = 5-methoxycarbonylmethoxyuridine(34) in tRNA + S-adenosyl-L-homocysteine</text>
        <dbReference type="Rhea" id="RHEA:54080"/>
        <dbReference type="Rhea" id="RHEA-COMP:13383"/>
        <dbReference type="Rhea" id="RHEA-COMP:13781"/>
        <dbReference type="ChEBI" id="CHEBI:57856"/>
        <dbReference type="ChEBI" id="CHEBI:59789"/>
        <dbReference type="ChEBI" id="CHEBI:136879"/>
        <dbReference type="ChEBI" id="CHEBI:138053"/>
    </reaction>
</comment>
<dbReference type="HAMAP" id="MF_02057">
    <property type="entry name" value="tRNA_methyltr_CmoM"/>
    <property type="match status" value="1"/>
</dbReference>
<protein>
    <recommendedName>
        <fullName evidence="1">tRNA 5-carboxymethoxyuridine methyltransferase</fullName>
        <ecNumber evidence="1">2.1.1.-</ecNumber>
    </recommendedName>
    <alternativeName>
        <fullName evidence="1">cmo5U methyltransferase</fullName>
    </alternativeName>
</protein>
<keyword evidence="4" id="KW-1185">Reference proteome</keyword>
<dbReference type="InterPro" id="IPR013216">
    <property type="entry name" value="Methyltransf_11"/>
</dbReference>
<dbReference type="EMBL" id="CP003380">
    <property type="protein sequence ID" value="AFJ02245.1"/>
    <property type="molecule type" value="Genomic_DNA"/>
</dbReference>
<dbReference type="GO" id="GO:0097697">
    <property type="term" value="F:tRNA (5-carboxymethoxyuridine(34)-5-O)-methyltransferase activity"/>
    <property type="evidence" value="ECO:0007669"/>
    <property type="project" value="UniProtKB-UniRule"/>
</dbReference>
<dbReference type="eggNOG" id="COG2227">
    <property type="taxonomic scope" value="Bacteria"/>
</dbReference>
<evidence type="ECO:0000313" key="3">
    <source>
        <dbReference type="EMBL" id="AFJ02245.1"/>
    </source>
</evidence>
<gene>
    <name evidence="1" type="primary">cmoM</name>
    <name evidence="3" type="ordered locus">Q7C_1090</name>
</gene>
<dbReference type="RefSeq" id="WP_014703665.1">
    <property type="nucleotide sequence ID" value="NC_017856.1"/>
</dbReference>
<comment type="similarity">
    <text evidence="1">Belongs to the class I-like SAM-binding methyltransferase superfamily. CmoM family.</text>
</comment>
<dbReference type="PANTHER" id="PTHR43861">
    <property type="entry name" value="TRANS-ACONITATE 2-METHYLTRANSFERASE-RELATED"/>
    <property type="match status" value="1"/>
</dbReference>